<evidence type="ECO:0000313" key="2">
    <source>
        <dbReference type="Proteomes" id="UP000789901"/>
    </source>
</evidence>
<keyword evidence="2" id="KW-1185">Reference proteome</keyword>
<sequence>MYIANNNFTIEQLEKQVLEQFIFFLGQIQNNPLYVPSEAISFFKKVQKEVLE</sequence>
<dbReference type="Proteomes" id="UP000789901">
    <property type="component" value="Unassembled WGS sequence"/>
</dbReference>
<evidence type="ECO:0000313" key="1">
    <source>
        <dbReference type="EMBL" id="CAG8500404.1"/>
    </source>
</evidence>
<accession>A0ABM8W1G2</accession>
<dbReference type="EMBL" id="CAJVQB010000653">
    <property type="protein sequence ID" value="CAG8500404.1"/>
    <property type="molecule type" value="Genomic_DNA"/>
</dbReference>
<proteinExistence type="predicted"/>
<organism evidence="1 2">
    <name type="scientific">Gigaspora margarita</name>
    <dbReference type="NCBI Taxonomy" id="4874"/>
    <lineage>
        <taxon>Eukaryota</taxon>
        <taxon>Fungi</taxon>
        <taxon>Fungi incertae sedis</taxon>
        <taxon>Mucoromycota</taxon>
        <taxon>Glomeromycotina</taxon>
        <taxon>Glomeromycetes</taxon>
        <taxon>Diversisporales</taxon>
        <taxon>Gigasporaceae</taxon>
        <taxon>Gigaspora</taxon>
    </lineage>
</organism>
<gene>
    <name evidence="1" type="ORF">GMARGA_LOCUS2171</name>
</gene>
<reference evidence="1 2" key="1">
    <citation type="submission" date="2021-06" db="EMBL/GenBank/DDBJ databases">
        <authorList>
            <person name="Kallberg Y."/>
            <person name="Tangrot J."/>
            <person name="Rosling A."/>
        </authorList>
    </citation>
    <scope>NUCLEOTIDE SEQUENCE [LARGE SCALE GENOMIC DNA]</scope>
    <source>
        <strain evidence="1 2">120-4 pot B 10/14</strain>
    </source>
</reference>
<comment type="caution">
    <text evidence="1">The sequence shown here is derived from an EMBL/GenBank/DDBJ whole genome shotgun (WGS) entry which is preliminary data.</text>
</comment>
<name>A0ABM8W1G2_GIGMA</name>
<protein>
    <submittedName>
        <fullName evidence="1">41830_t:CDS:1</fullName>
    </submittedName>
</protein>